<feature type="transmembrane region" description="Helical" evidence="7">
    <location>
        <begin position="137"/>
        <end position="154"/>
    </location>
</feature>
<evidence type="ECO:0000313" key="9">
    <source>
        <dbReference type="EMBL" id="MBD3942079.1"/>
    </source>
</evidence>
<evidence type="ECO:0000313" key="10">
    <source>
        <dbReference type="Proteomes" id="UP000598426"/>
    </source>
</evidence>
<comment type="subcellular location">
    <subcellularLocation>
        <location evidence="1 7">Cell membrane</location>
        <topology evidence="1 7">Multi-pass membrane protein</topology>
    </subcellularLocation>
</comment>
<dbReference type="PROSITE" id="PS50928">
    <property type="entry name" value="ABC_TM1"/>
    <property type="match status" value="1"/>
</dbReference>
<feature type="transmembrane region" description="Helical" evidence="7">
    <location>
        <begin position="35"/>
        <end position="59"/>
    </location>
</feature>
<evidence type="ECO:0000256" key="3">
    <source>
        <dbReference type="ARBA" id="ARBA00022475"/>
    </source>
</evidence>
<keyword evidence="5 7" id="KW-1133">Transmembrane helix</keyword>
<feature type="domain" description="ABC transmembrane type-1" evidence="8">
    <location>
        <begin position="100"/>
        <end position="313"/>
    </location>
</feature>
<proteinExistence type="inferred from homology"/>
<evidence type="ECO:0000256" key="2">
    <source>
        <dbReference type="ARBA" id="ARBA00022448"/>
    </source>
</evidence>
<gene>
    <name evidence="9" type="ORF">IF188_10260</name>
</gene>
<dbReference type="SUPFAM" id="SSF161098">
    <property type="entry name" value="MetI-like"/>
    <property type="match status" value="1"/>
</dbReference>
<evidence type="ECO:0000256" key="7">
    <source>
        <dbReference type="RuleBase" id="RU363032"/>
    </source>
</evidence>
<keyword evidence="4 7" id="KW-0812">Transmembrane</keyword>
<feature type="transmembrane region" description="Helical" evidence="7">
    <location>
        <begin position="240"/>
        <end position="260"/>
    </location>
</feature>
<keyword evidence="3" id="KW-1003">Cell membrane</keyword>
<keyword evidence="2 7" id="KW-0813">Transport</keyword>
<dbReference type="InterPro" id="IPR035906">
    <property type="entry name" value="MetI-like_sf"/>
</dbReference>
<feature type="transmembrane region" description="Helical" evidence="7">
    <location>
        <begin position="105"/>
        <end position="125"/>
    </location>
</feature>
<evidence type="ECO:0000259" key="8">
    <source>
        <dbReference type="PROSITE" id="PS50928"/>
    </source>
</evidence>
<feature type="transmembrane region" description="Helical" evidence="7">
    <location>
        <begin position="297"/>
        <end position="316"/>
    </location>
</feature>
<accession>A0ABR8NN37</accession>
<feature type="transmembrane region" description="Helical" evidence="7">
    <location>
        <begin position="191"/>
        <end position="210"/>
    </location>
</feature>
<dbReference type="InterPro" id="IPR000515">
    <property type="entry name" value="MetI-like"/>
</dbReference>
<dbReference type="Pfam" id="PF00528">
    <property type="entry name" value="BPD_transp_1"/>
    <property type="match status" value="1"/>
</dbReference>
<dbReference type="Gene3D" id="1.10.3720.10">
    <property type="entry name" value="MetI-like"/>
    <property type="match status" value="1"/>
</dbReference>
<protein>
    <submittedName>
        <fullName evidence="9">Sugar ABC transporter permease</fullName>
    </submittedName>
</protein>
<evidence type="ECO:0000256" key="1">
    <source>
        <dbReference type="ARBA" id="ARBA00004651"/>
    </source>
</evidence>
<evidence type="ECO:0000256" key="5">
    <source>
        <dbReference type="ARBA" id="ARBA00022989"/>
    </source>
</evidence>
<dbReference type="CDD" id="cd06261">
    <property type="entry name" value="TM_PBP2"/>
    <property type="match status" value="1"/>
</dbReference>
<keyword evidence="10" id="KW-1185">Reference proteome</keyword>
<dbReference type="Proteomes" id="UP000598426">
    <property type="component" value="Unassembled WGS sequence"/>
</dbReference>
<name>A0ABR8NN37_9MICO</name>
<evidence type="ECO:0000256" key="6">
    <source>
        <dbReference type="ARBA" id="ARBA00023136"/>
    </source>
</evidence>
<dbReference type="PANTHER" id="PTHR30193">
    <property type="entry name" value="ABC TRANSPORTER PERMEASE PROTEIN"/>
    <property type="match status" value="1"/>
</dbReference>
<dbReference type="PANTHER" id="PTHR30193:SF41">
    <property type="entry name" value="DIACETYLCHITOBIOSE UPTAKE SYSTEM PERMEASE PROTEIN NGCF"/>
    <property type="match status" value="1"/>
</dbReference>
<comment type="caution">
    <text evidence="9">The sequence shown here is derived from an EMBL/GenBank/DDBJ whole genome shotgun (WGS) entry which is preliminary data.</text>
</comment>
<keyword evidence="6 7" id="KW-0472">Membrane</keyword>
<dbReference type="EMBL" id="JACXZS010000006">
    <property type="protein sequence ID" value="MBD3942079.1"/>
    <property type="molecule type" value="Genomic_DNA"/>
</dbReference>
<dbReference type="InterPro" id="IPR051393">
    <property type="entry name" value="ABC_transporter_permease"/>
</dbReference>
<sequence length="323" mass="35590">MAVALLTLPPEQLELPPDPPPAHRRRTFAVRARNWFRGGGLSAVLFAVPTLIAFTYFAWWPIAQSVLISLQKTNLVTEPIWIGFQNFEAVLADPLLGTAIRNTSWYVLLALVFGFAVPVIYGVLIAELGRWRMTASVLAYIPVIIPPVVATLLWKQFYSAEPTGVFNTIAGWFGAGPFAWLQDAALAMPSIVLQTTWAGFGGTTLVYIAAMASVPRELYEAAEVDGAGVRRRIWHVTLPHLRGVMLLMLLLQIIGTFQLFTEPYVMTGGGPANSTLTLLMLIYRYAFVYADFGKATALSLLLAVALCLLSAVYLWATRKWSKV</sequence>
<comment type="similarity">
    <text evidence="7">Belongs to the binding-protein-dependent transport system permease family.</text>
</comment>
<organism evidence="9 10">
    <name type="scientific">Microbacterium helvum</name>
    <dbReference type="NCBI Taxonomy" id="2773713"/>
    <lineage>
        <taxon>Bacteria</taxon>
        <taxon>Bacillati</taxon>
        <taxon>Actinomycetota</taxon>
        <taxon>Actinomycetes</taxon>
        <taxon>Micrococcales</taxon>
        <taxon>Microbacteriaceae</taxon>
        <taxon>Microbacterium</taxon>
    </lineage>
</organism>
<evidence type="ECO:0000256" key="4">
    <source>
        <dbReference type="ARBA" id="ARBA00022692"/>
    </source>
</evidence>
<reference evidence="9 10" key="1">
    <citation type="submission" date="2020-09" db="EMBL/GenBank/DDBJ databases">
        <title>Isolation and identification of active actinomycetes.</title>
        <authorList>
            <person name="Li X."/>
        </authorList>
    </citation>
    <scope>NUCLEOTIDE SEQUENCE [LARGE SCALE GENOMIC DNA]</scope>
    <source>
        <strain evidence="9 10">NEAU-LLC</strain>
    </source>
</reference>